<feature type="region of interest" description="Disordered" evidence="1">
    <location>
        <begin position="1"/>
        <end position="56"/>
    </location>
</feature>
<evidence type="ECO:0000313" key="2">
    <source>
        <dbReference type="EnsemblPlants" id="OPUNC06G14070.1"/>
    </source>
</evidence>
<name>A0A0E0LBQ6_ORYPU</name>
<sequence length="138" mass="14876">MHTRRRNIRGGEEEEGRGKTTSNVEVDVVRRDDGGVASSGELRAGPGLGGRRSVDVPVEDWRQQIKDAREENDEEQEEAEAASMPAAEAALPLFARQGSQSGGVVLKLDGEALDPVAELLILHASLEFMIANIIEDTA</sequence>
<dbReference type="EnsemblPlants" id="OPUNC06G14070.1">
    <property type="protein sequence ID" value="OPUNC06G14070.1"/>
    <property type="gene ID" value="OPUNC06G14070"/>
</dbReference>
<dbReference type="AlphaFoldDB" id="A0A0E0LBQ6"/>
<accession>A0A0E0LBQ6</accession>
<reference evidence="2" key="2">
    <citation type="submission" date="2018-05" db="EMBL/GenBank/DDBJ databases">
        <title>OpunRS2 (Oryza punctata Reference Sequence Version 2).</title>
        <authorList>
            <person name="Zhang J."/>
            <person name="Kudrna D."/>
            <person name="Lee S."/>
            <person name="Talag J."/>
            <person name="Welchert J."/>
            <person name="Wing R.A."/>
        </authorList>
    </citation>
    <scope>NUCLEOTIDE SEQUENCE [LARGE SCALE GENOMIC DNA]</scope>
</reference>
<evidence type="ECO:0000256" key="1">
    <source>
        <dbReference type="SAM" id="MobiDB-lite"/>
    </source>
</evidence>
<dbReference type="Proteomes" id="UP000026962">
    <property type="component" value="Chromosome 6"/>
</dbReference>
<keyword evidence="3" id="KW-1185">Reference proteome</keyword>
<protein>
    <submittedName>
        <fullName evidence="2">Uncharacterized protein</fullName>
    </submittedName>
</protein>
<dbReference type="HOGENOM" id="CLU_1858513_0_0_1"/>
<reference evidence="2" key="1">
    <citation type="submission" date="2015-04" db="UniProtKB">
        <authorList>
            <consortium name="EnsemblPlants"/>
        </authorList>
    </citation>
    <scope>IDENTIFICATION</scope>
</reference>
<evidence type="ECO:0000313" key="3">
    <source>
        <dbReference type="Proteomes" id="UP000026962"/>
    </source>
</evidence>
<organism evidence="2">
    <name type="scientific">Oryza punctata</name>
    <name type="common">Red rice</name>
    <dbReference type="NCBI Taxonomy" id="4537"/>
    <lineage>
        <taxon>Eukaryota</taxon>
        <taxon>Viridiplantae</taxon>
        <taxon>Streptophyta</taxon>
        <taxon>Embryophyta</taxon>
        <taxon>Tracheophyta</taxon>
        <taxon>Spermatophyta</taxon>
        <taxon>Magnoliopsida</taxon>
        <taxon>Liliopsida</taxon>
        <taxon>Poales</taxon>
        <taxon>Poaceae</taxon>
        <taxon>BOP clade</taxon>
        <taxon>Oryzoideae</taxon>
        <taxon>Oryzeae</taxon>
        <taxon>Oryzinae</taxon>
        <taxon>Oryza</taxon>
    </lineage>
</organism>
<dbReference type="Gramene" id="OPUNC06G14070.1">
    <property type="protein sequence ID" value="OPUNC06G14070.1"/>
    <property type="gene ID" value="OPUNC06G14070"/>
</dbReference>
<proteinExistence type="predicted"/>